<accession>A0A0S4N7D2</accession>
<dbReference type="Pfam" id="PF04493">
    <property type="entry name" value="Endonuclease_5"/>
    <property type="match status" value="1"/>
</dbReference>
<dbReference type="CDD" id="cd06559">
    <property type="entry name" value="Endonuclease_V"/>
    <property type="match status" value="1"/>
</dbReference>
<keyword evidence="5 10" id="KW-0255">Endonuclease</keyword>
<evidence type="ECO:0000256" key="2">
    <source>
        <dbReference type="ARBA" id="ARBA00022490"/>
    </source>
</evidence>
<comment type="similarity">
    <text evidence="10">Belongs to the endonuclease V family.</text>
</comment>
<evidence type="ECO:0000256" key="6">
    <source>
        <dbReference type="ARBA" id="ARBA00022763"/>
    </source>
</evidence>
<dbReference type="AlphaFoldDB" id="A0A0S4N7D2"/>
<dbReference type="OrthoDB" id="9790916at2"/>
<keyword evidence="4 10" id="KW-0479">Metal-binding</keyword>
<keyword evidence="9 10" id="KW-0234">DNA repair</keyword>
<evidence type="ECO:0000256" key="1">
    <source>
        <dbReference type="ARBA" id="ARBA00004496"/>
    </source>
</evidence>
<dbReference type="GO" id="GO:0006281">
    <property type="term" value="P:DNA repair"/>
    <property type="evidence" value="ECO:0007669"/>
    <property type="project" value="UniProtKB-UniRule"/>
</dbReference>
<dbReference type="GO" id="GO:0000287">
    <property type="term" value="F:magnesium ion binding"/>
    <property type="evidence" value="ECO:0007669"/>
    <property type="project" value="UniProtKB-UniRule"/>
</dbReference>
<dbReference type="PANTHER" id="PTHR28511">
    <property type="entry name" value="ENDONUCLEASE V"/>
    <property type="match status" value="1"/>
</dbReference>
<evidence type="ECO:0000256" key="4">
    <source>
        <dbReference type="ARBA" id="ARBA00022723"/>
    </source>
</evidence>
<dbReference type="HAMAP" id="MF_00801">
    <property type="entry name" value="Endonuclease_5"/>
    <property type="match status" value="1"/>
</dbReference>
<dbReference type="EC" id="3.1.21.7" evidence="10"/>
<dbReference type="GO" id="GO:0003727">
    <property type="term" value="F:single-stranded RNA binding"/>
    <property type="evidence" value="ECO:0007669"/>
    <property type="project" value="TreeGrafter"/>
</dbReference>
<evidence type="ECO:0000256" key="9">
    <source>
        <dbReference type="ARBA" id="ARBA00023204"/>
    </source>
</evidence>
<sequence length="240" mass="26671">MAFYRTLHSWDVSPDEAIKIQNQLRNLVKVEKLVGEIRYIAGADVSFDKGSNVVYAGVLVLKFPELEEVDRSLVVTEVNFPYIPGLLSFRESPALIKAWEKIKIAPDVVMIDGQGIAHPRRFGIASHFGVLVDKPTIGCAKSLLVGVYEEPKGEAGNFSYLYDSGEIIGVALRTRDNVQPVFVSIGHKITLDESIQIVMKTVRGYRIPEPTRQAHLIVNALRRGEIKPGTRTNPEQGSLF</sequence>
<comment type="subcellular location">
    <subcellularLocation>
        <location evidence="1 10">Cytoplasm</location>
    </subcellularLocation>
</comment>
<keyword evidence="6 10" id="KW-0227">DNA damage</keyword>
<evidence type="ECO:0000313" key="11">
    <source>
        <dbReference type="EMBL" id="CUU06937.1"/>
    </source>
</evidence>
<feature type="binding site" evidence="10">
    <location>
        <position position="112"/>
    </location>
    <ligand>
        <name>Mg(2+)</name>
        <dbReference type="ChEBI" id="CHEBI:18420"/>
    </ligand>
</feature>
<dbReference type="NCBIfam" id="NF008629">
    <property type="entry name" value="PRK11617.1"/>
    <property type="match status" value="1"/>
</dbReference>
<evidence type="ECO:0000256" key="3">
    <source>
        <dbReference type="ARBA" id="ARBA00022722"/>
    </source>
</evidence>
<dbReference type="RefSeq" id="WP_140945389.1">
    <property type="nucleotide sequence ID" value="NZ_FAOO01000011.1"/>
</dbReference>
<keyword evidence="3 10" id="KW-0540">Nuclease</keyword>
<evidence type="ECO:0000256" key="10">
    <source>
        <dbReference type="HAMAP-Rule" id="MF_00801"/>
    </source>
</evidence>
<keyword evidence="12" id="KW-1185">Reference proteome</keyword>
<dbReference type="Proteomes" id="UP000320623">
    <property type="component" value="Unassembled WGS sequence"/>
</dbReference>
<dbReference type="GO" id="GO:0043737">
    <property type="term" value="F:deoxyribonuclease V activity"/>
    <property type="evidence" value="ECO:0007669"/>
    <property type="project" value="UniProtKB-UniRule"/>
</dbReference>
<organism evidence="11 12">
    <name type="scientific">Candidatus Thermokryptus mobilis</name>
    <dbReference type="NCBI Taxonomy" id="1643428"/>
    <lineage>
        <taxon>Bacteria</taxon>
        <taxon>Pseudomonadati</taxon>
        <taxon>Candidatus Kryptoniota</taxon>
        <taxon>Candidatus Thermokryptus</taxon>
    </lineage>
</organism>
<dbReference type="InterPro" id="IPR007581">
    <property type="entry name" value="Endonuclease-V"/>
</dbReference>
<gene>
    <name evidence="10" type="primary">nfi</name>
    <name evidence="11" type="ORF">JGI1_01655</name>
</gene>
<keyword evidence="7 10" id="KW-0378">Hydrolase</keyword>
<dbReference type="EMBL" id="FAOO01000011">
    <property type="protein sequence ID" value="CUU06937.1"/>
    <property type="molecule type" value="Genomic_DNA"/>
</dbReference>
<proteinExistence type="inferred from homology"/>
<dbReference type="STRING" id="1643428.GCA_001442855_01620"/>
<evidence type="ECO:0000256" key="8">
    <source>
        <dbReference type="ARBA" id="ARBA00022842"/>
    </source>
</evidence>
<dbReference type="NCBIfam" id="NF041102">
    <property type="entry name" value="endonuc_V_Ttgales"/>
    <property type="match status" value="1"/>
</dbReference>
<dbReference type="FunFam" id="3.30.2170.10:FF:000008">
    <property type="entry name" value="Endonuclease V"/>
    <property type="match status" value="1"/>
</dbReference>
<protein>
    <recommendedName>
        <fullName evidence="10">Endonuclease V</fullName>
        <ecNumber evidence="10">3.1.21.7</ecNumber>
    </recommendedName>
    <alternativeName>
        <fullName evidence="10">Deoxyinosine 3'endonuclease</fullName>
    </alternativeName>
    <alternativeName>
        <fullName evidence="10">Deoxyribonuclease V</fullName>
        <shortName evidence="10">DNase V</shortName>
    </alternativeName>
</protein>
<reference evidence="12" key="1">
    <citation type="submission" date="2015-11" db="EMBL/GenBank/DDBJ databases">
        <authorList>
            <person name="Varghese N."/>
        </authorList>
    </citation>
    <scope>NUCLEOTIDE SEQUENCE [LARGE SCALE GENOMIC DNA]</scope>
</reference>
<evidence type="ECO:0000256" key="7">
    <source>
        <dbReference type="ARBA" id="ARBA00022801"/>
    </source>
</evidence>
<dbReference type="InterPro" id="IPR053396">
    <property type="entry name" value="Endonuclease_V-like"/>
</dbReference>
<keyword evidence="2 10" id="KW-0963">Cytoplasm</keyword>
<name>A0A0S4N7D2_9BACT</name>
<feature type="binding site" evidence="10">
    <location>
        <position position="44"/>
    </location>
    <ligand>
        <name>Mg(2+)</name>
        <dbReference type="ChEBI" id="CHEBI:18420"/>
    </ligand>
</feature>
<dbReference type="GO" id="GO:0005737">
    <property type="term" value="C:cytoplasm"/>
    <property type="evidence" value="ECO:0007669"/>
    <property type="project" value="UniProtKB-SubCell"/>
</dbReference>
<evidence type="ECO:0000256" key="5">
    <source>
        <dbReference type="ARBA" id="ARBA00022759"/>
    </source>
</evidence>
<comment type="catalytic activity">
    <reaction evidence="10">
        <text>Endonucleolytic cleavage at apurinic or apyrimidinic sites to products with a 5'-phosphate.</text>
        <dbReference type="EC" id="3.1.21.7"/>
    </reaction>
</comment>
<evidence type="ECO:0000313" key="12">
    <source>
        <dbReference type="Proteomes" id="UP000320623"/>
    </source>
</evidence>
<feature type="site" description="Interaction with target DNA" evidence="10">
    <location>
        <position position="82"/>
    </location>
</feature>
<comment type="function">
    <text evidence="10">DNA repair enzyme involved in the repair of deaminated bases. Selectively cleaves double-stranded DNA at the second phosphodiester bond 3' to a deoxyinosine leaving behind the intact lesion on the nicked DNA.</text>
</comment>
<dbReference type="PANTHER" id="PTHR28511:SF1">
    <property type="entry name" value="ENDONUCLEASE V"/>
    <property type="match status" value="1"/>
</dbReference>
<dbReference type="GO" id="GO:0016891">
    <property type="term" value="F:RNA endonuclease activity producing 5'-phosphomonoesters, hydrolytic mechanism"/>
    <property type="evidence" value="ECO:0007669"/>
    <property type="project" value="TreeGrafter"/>
</dbReference>
<dbReference type="Gene3D" id="3.30.2170.10">
    <property type="entry name" value="archaeoglobus fulgidus dsm 4304 superfamily"/>
    <property type="match status" value="1"/>
</dbReference>
<comment type="cofactor">
    <cofactor evidence="10">
        <name>Mg(2+)</name>
        <dbReference type="ChEBI" id="CHEBI:18420"/>
    </cofactor>
</comment>
<keyword evidence="8 10" id="KW-0460">Magnesium</keyword>